<evidence type="ECO:0000313" key="3">
    <source>
        <dbReference type="Proteomes" id="UP001482620"/>
    </source>
</evidence>
<evidence type="ECO:0000256" key="1">
    <source>
        <dbReference type="SAM" id="Phobius"/>
    </source>
</evidence>
<gene>
    <name evidence="2" type="ORF">ILYODFUR_032355</name>
</gene>
<reference evidence="2 3" key="1">
    <citation type="submission" date="2021-06" db="EMBL/GenBank/DDBJ databases">
        <authorList>
            <person name="Palmer J.M."/>
        </authorList>
    </citation>
    <scope>NUCLEOTIDE SEQUENCE [LARGE SCALE GENOMIC DNA]</scope>
    <source>
        <strain evidence="3">if_2019</strain>
        <tissue evidence="2">Muscle</tissue>
    </source>
</reference>
<accession>A0ABV0UKV8</accession>
<name>A0ABV0UKV8_9TELE</name>
<dbReference type="Proteomes" id="UP001482620">
    <property type="component" value="Unassembled WGS sequence"/>
</dbReference>
<keyword evidence="1" id="KW-0812">Transmembrane</keyword>
<organism evidence="2 3">
    <name type="scientific">Ilyodon furcidens</name>
    <name type="common">goldbreast splitfin</name>
    <dbReference type="NCBI Taxonomy" id="33524"/>
    <lineage>
        <taxon>Eukaryota</taxon>
        <taxon>Metazoa</taxon>
        <taxon>Chordata</taxon>
        <taxon>Craniata</taxon>
        <taxon>Vertebrata</taxon>
        <taxon>Euteleostomi</taxon>
        <taxon>Actinopterygii</taxon>
        <taxon>Neopterygii</taxon>
        <taxon>Teleostei</taxon>
        <taxon>Neoteleostei</taxon>
        <taxon>Acanthomorphata</taxon>
        <taxon>Ovalentaria</taxon>
        <taxon>Atherinomorphae</taxon>
        <taxon>Cyprinodontiformes</taxon>
        <taxon>Goodeidae</taxon>
        <taxon>Ilyodon</taxon>
    </lineage>
</organism>
<protein>
    <recommendedName>
        <fullName evidence="4">Transmembrane protein</fullName>
    </recommendedName>
</protein>
<keyword evidence="1" id="KW-0472">Membrane</keyword>
<evidence type="ECO:0000313" key="2">
    <source>
        <dbReference type="EMBL" id="MEQ2245869.1"/>
    </source>
</evidence>
<evidence type="ECO:0008006" key="4">
    <source>
        <dbReference type="Google" id="ProtNLM"/>
    </source>
</evidence>
<comment type="caution">
    <text evidence="2">The sequence shown here is derived from an EMBL/GenBank/DDBJ whole genome shotgun (WGS) entry which is preliminary data.</text>
</comment>
<keyword evidence="3" id="KW-1185">Reference proteome</keyword>
<keyword evidence="1" id="KW-1133">Transmembrane helix</keyword>
<dbReference type="EMBL" id="JAHRIQ010074744">
    <property type="protein sequence ID" value="MEQ2245869.1"/>
    <property type="molecule type" value="Genomic_DNA"/>
</dbReference>
<feature type="transmembrane region" description="Helical" evidence="1">
    <location>
        <begin position="62"/>
        <end position="83"/>
    </location>
</feature>
<proteinExistence type="predicted"/>
<sequence>MGKKYFAKHHCLLEETMPMLYKMPMQRAALNYTANTNSGRKTNCINDQMTCRDPRSVKKIKIFKAVLFCAIFCITFSLHASVFTSSVSVPFSLFAYSLFFSDASLSIHPSCGRLFEVSELPVLVISGCHHKKGYVP</sequence>